<dbReference type="PANTHER" id="PTHR43790">
    <property type="entry name" value="CARBOHYDRATE TRANSPORT ATP-BINDING PROTEIN MG119-RELATED"/>
    <property type="match status" value="1"/>
</dbReference>
<reference evidence="4 5" key="1">
    <citation type="submission" date="2017-12" db="EMBL/GenBank/DDBJ databases">
        <title>Sequencing the genomes of 1000 Actinobacteria strains.</title>
        <authorList>
            <person name="Klenk H.-P."/>
        </authorList>
    </citation>
    <scope>NUCLEOTIDE SEQUENCE [LARGE SCALE GENOMIC DNA]</scope>
    <source>
        <strain evidence="4 5">DSM 44489</strain>
    </source>
</reference>
<protein>
    <submittedName>
        <fullName evidence="4">Nucleoside ABC transporter ATP-binding protein</fullName>
    </submittedName>
</protein>
<dbReference type="InterPro" id="IPR003593">
    <property type="entry name" value="AAA+_ATPase"/>
</dbReference>
<feature type="domain" description="ABC transporter" evidence="3">
    <location>
        <begin position="6"/>
        <end position="238"/>
    </location>
</feature>
<feature type="domain" description="ABC transporter" evidence="3">
    <location>
        <begin position="309"/>
        <end position="552"/>
    </location>
</feature>
<dbReference type="SMART" id="SM00382">
    <property type="entry name" value="AAA"/>
    <property type="match status" value="1"/>
</dbReference>
<dbReference type="InterPro" id="IPR027417">
    <property type="entry name" value="P-loop_NTPase"/>
</dbReference>
<dbReference type="CDD" id="cd03216">
    <property type="entry name" value="ABC_Carb_Monos_I"/>
    <property type="match status" value="1"/>
</dbReference>
<dbReference type="GO" id="GO:0016887">
    <property type="term" value="F:ATP hydrolysis activity"/>
    <property type="evidence" value="ECO:0007669"/>
    <property type="project" value="InterPro"/>
</dbReference>
<dbReference type="OrthoDB" id="7757085at2"/>
<dbReference type="PROSITE" id="PS00211">
    <property type="entry name" value="ABC_TRANSPORTER_1"/>
    <property type="match status" value="1"/>
</dbReference>
<evidence type="ECO:0000259" key="3">
    <source>
        <dbReference type="PROSITE" id="PS50893"/>
    </source>
</evidence>
<dbReference type="CDD" id="cd03215">
    <property type="entry name" value="ABC_Carb_Monos_II"/>
    <property type="match status" value="1"/>
</dbReference>
<dbReference type="InterPro" id="IPR017871">
    <property type="entry name" value="ABC_transporter-like_CS"/>
</dbReference>
<dbReference type="InterPro" id="IPR050107">
    <property type="entry name" value="ABC_carbohydrate_import_ATPase"/>
</dbReference>
<keyword evidence="1" id="KW-0547">Nucleotide-binding</keyword>
<organism evidence="4 5">
    <name type="scientific">Nocardia fluminea</name>
    <dbReference type="NCBI Taxonomy" id="134984"/>
    <lineage>
        <taxon>Bacteria</taxon>
        <taxon>Bacillati</taxon>
        <taxon>Actinomycetota</taxon>
        <taxon>Actinomycetes</taxon>
        <taxon>Mycobacteriales</taxon>
        <taxon>Nocardiaceae</taxon>
        <taxon>Nocardia</taxon>
    </lineage>
</organism>
<dbReference type="RefSeq" id="WP_101462818.1">
    <property type="nucleotide sequence ID" value="NZ_PJMW01000001.1"/>
</dbReference>
<dbReference type="PANTHER" id="PTHR43790:SF4">
    <property type="entry name" value="GUANOSINE IMPORT ATP-BINDING PROTEIN NUPO"/>
    <property type="match status" value="1"/>
</dbReference>
<keyword evidence="5" id="KW-1185">Reference proteome</keyword>
<keyword evidence="2 4" id="KW-0067">ATP-binding</keyword>
<evidence type="ECO:0000256" key="2">
    <source>
        <dbReference type="ARBA" id="ARBA00022840"/>
    </source>
</evidence>
<proteinExistence type="predicted"/>
<accession>A0A2N3WWT5</accession>
<evidence type="ECO:0000313" key="5">
    <source>
        <dbReference type="Proteomes" id="UP000233766"/>
    </source>
</evidence>
<sequence length="554" mass="57543">MSTPALTLHGVGKRFGDVQALHDVDVTVESGTVHCILGENGAGKSTLCNLVFGGYQPDSGRIQLGGKDFRPDSPAAAMASGVAMVHQHFSLVTTMTVAENLLLTQHGLRSRRTELTDRLDEIAQRYRLRVDLDQQVATMPVGARQKVEIVKALLRDPALILLDEPTGVLDPAEIDALIDTCRAIAADGKAVILVTHKLGEVARVADAATVLRRGTVAGGGRMSNTTIAGLLTAMVGRTAADLDPSVAATIGLDPADAARPIGVPVSNTETDSPARALTDEPIIDRGTASAPSSARLVPSADSVSPAPVLTIDRVTVHRADGSAALDDARLVVRPGEIVGIAGVEGNGQSELVAVLAGGTSVSGGRVTLADTDITTASPATRTALGLGVVPEDRHRDAMVAEMTLAENLFLGQLGRFRRFGLLDKQAMGRAAQAELDRFDVRAAGPWVPMGSLSGGNQQKVVLARELSAANLRCLVAAQPTRGLDIGAVDFVLTQLRRAAADGCGVLVVSSEVPELLALCDRVFVAYRGALAGPVETADPAAAQQISELMMGVAP</sequence>
<evidence type="ECO:0000256" key="1">
    <source>
        <dbReference type="ARBA" id="ARBA00022741"/>
    </source>
</evidence>
<comment type="caution">
    <text evidence="4">The sequence shown here is derived from an EMBL/GenBank/DDBJ whole genome shotgun (WGS) entry which is preliminary data.</text>
</comment>
<dbReference type="PROSITE" id="PS50893">
    <property type="entry name" value="ABC_TRANSPORTER_2"/>
    <property type="match status" value="2"/>
</dbReference>
<dbReference type="SUPFAM" id="SSF52540">
    <property type="entry name" value="P-loop containing nucleoside triphosphate hydrolases"/>
    <property type="match status" value="2"/>
</dbReference>
<dbReference type="Proteomes" id="UP000233766">
    <property type="component" value="Unassembled WGS sequence"/>
</dbReference>
<dbReference type="InterPro" id="IPR003439">
    <property type="entry name" value="ABC_transporter-like_ATP-bd"/>
</dbReference>
<evidence type="ECO:0000313" key="4">
    <source>
        <dbReference type="EMBL" id="PKV98339.1"/>
    </source>
</evidence>
<gene>
    <name evidence="4" type="ORF">ATK86_0352</name>
</gene>
<dbReference type="EMBL" id="PJMW01000001">
    <property type="protein sequence ID" value="PKV98339.1"/>
    <property type="molecule type" value="Genomic_DNA"/>
</dbReference>
<dbReference type="GO" id="GO:0005524">
    <property type="term" value="F:ATP binding"/>
    <property type="evidence" value="ECO:0007669"/>
    <property type="project" value="UniProtKB-KW"/>
</dbReference>
<dbReference type="Gene3D" id="3.40.50.300">
    <property type="entry name" value="P-loop containing nucleotide triphosphate hydrolases"/>
    <property type="match status" value="2"/>
</dbReference>
<dbReference type="Pfam" id="PF00005">
    <property type="entry name" value="ABC_tran"/>
    <property type="match status" value="2"/>
</dbReference>
<name>A0A2N3WWT5_9NOCA</name>
<dbReference type="AlphaFoldDB" id="A0A2N3WWT5"/>